<keyword evidence="3" id="KW-0479">Metal-binding</keyword>
<keyword evidence="4 7" id="KW-0378">Hydrolase</keyword>
<evidence type="ECO:0000313" key="8">
    <source>
        <dbReference type="Proteomes" id="UP001368654"/>
    </source>
</evidence>
<evidence type="ECO:0000313" key="7">
    <source>
        <dbReference type="EMBL" id="MEJ1154169.1"/>
    </source>
</evidence>
<dbReference type="GO" id="GO:0016787">
    <property type="term" value="F:hydrolase activity"/>
    <property type="evidence" value="ECO:0007669"/>
    <property type="project" value="UniProtKB-KW"/>
</dbReference>
<dbReference type="PANTHER" id="PTHR43114:SF6">
    <property type="entry name" value="ADENINE DEAMINASE"/>
    <property type="match status" value="1"/>
</dbReference>
<organism evidence="7 8">
    <name type="scientific">Microbacterium marmarense</name>
    <dbReference type="NCBI Taxonomy" id="3122051"/>
    <lineage>
        <taxon>Bacteria</taxon>
        <taxon>Bacillati</taxon>
        <taxon>Actinomycetota</taxon>
        <taxon>Actinomycetes</taxon>
        <taxon>Micrococcales</taxon>
        <taxon>Microbacteriaceae</taxon>
        <taxon>Microbacterium</taxon>
    </lineage>
</organism>
<accession>A0ABU8LPG9</accession>
<feature type="domain" description="Adenosine deaminase" evidence="6">
    <location>
        <begin position="12"/>
        <end position="334"/>
    </location>
</feature>
<dbReference type="Proteomes" id="UP001368654">
    <property type="component" value="Unassembled WGS sequence"/>
</dbReference>
<evidence type="ECO:0000256" key="5">
    <source>
        <dbReference type="ARBA" id="ARBA00022833"/>
    </source>
</evidence>
<evidence type="ECO:0000256" key="3">
    <source>
        <dbReference type="ARBA" id="ARBA00022723"/>
    </source>
</evidence>
<dbReference type="SUPFAM" id="SSF51556">
    <property type="entry name" value="Metallo-dependent hydrolases"/>
    <property type="match status" value="1"/>
</dbReference>
<sequence>MLSLTDYLRLLPKAELHCHFVSVMRLTTLRELATAHDVLLKTDDLDALLDYDGLPDFLDVFNAAHNVLTTGDEIARVAYEGVHDAVRDGNLRYREYFVNPDNFTSLGFEYPSLIDAMTDGLTQAKRDFGVGFRIVAAINRSLPPATAVEMVRTVIAHPRDAVVGIGQDDLTPELTEDPLRFREAYALAERHGLRRSAHAGETMNASAQNVVDAVEVLNVDRVDHGYRVVDDAVALEKVAASGVAFTCTPHSTDMLSSWQFTPDHRIAQMIRAGLPVTFATDDAVFFKTDIGKEYTVALPAMGFGGAEGARIARAGFEAAWCNDDEKHELLGEVDGAIAALNAAWKGDEAR</sequence>
<dbReference type="NCBIfam" id="TIGR01430">
    <property type="entry name" value="aden_deam"/>
    <property type="match status" value="1"/>
</dbReference>
<dbReference type="EMBL" id="JBBDGL010000001">
    <property type="protein sequence ID" value="MEJ1154169.1"/>
    <property type="molecule type" value="Genomic_DNA"/>
</dbReference>
<dbReference type="EC" id="3.5.4.4" evidence="7"/>
<dbReference type="RefSeq" id="WP_337336616.1">
    <property type="nucleotide sequence ID" value="NZ_JBBDGL010000001.1"/>
</dbReference>
<gene>
    <name evidence="7" type="primary">add</name>
    <name evidence="7" type="ORF">WDU96_00970</name>
</gene>
<keyword evidence="5" id="KW-0862">Zinc</keyword>
<dbReference type="PANTHER" id="PTHR43114">
    <property type="entry name" value="ADENINE DEAMINASE"/>
    <property type="match status" value="1"/>
</dbReference>
<evidence type="ECO:0000256" key="4">
    <source>
        <dbReference type="ARBA" id="ARBA00022801"/>
    </source>
</evidence>
<dbReference type="Gene3D" id="3.20.20.140">
    <property type="entry name" value="Metal-dependent hydrolases"/>
    <property type="match status" value="1"/>
</dbReference>
<dbReference type="InterPro" id="IPR006330">
    <property type="entry name" value="Ado/ade_deaminase"/>
</dbReference>
<protein>
    <submittedName>
        <fullName evidence="7">Adenosine deaminase</fullName>
        <ecNumber evidence="7">3.5.4.4</ecNumber>
    </submittedName>
</protein>
<evidence type="ECO:0000256" key="1">
    <source>
        <dbReference type="ARBA" id="ARBA00001947"/>
    </source>
</evidence>
<proteinExistence type="inferred from homology"/>
<evidence type="ECO:0000259" key="6">
    <source>
        <dbReference type="Pfam" id="PF00962"/>
    </source>
</evidence>
<dbReference type="InterPro" id="IPR032466">
    <property type="entry name" value="Metal_Hydrolase"/>
</dbReference>
<name>A0ABU8LPG9_9MICO</name>
<comment type="similarity">
    <text evidence="2">Belongs to the metallo-dependent hydrolases superfamily. Adenosine and AMP deaminases family.</text>
</comment>
<reference evidence="7 8" key="1">
    <citation type="submission" date="2024-02" db="EMBL/GenBank/DDBJ databases">
        <authorList>
            <person name="Saticioglu I.B."/>
        </authorList>
    </citation>
    <scope>NUCLEOTIDE SEQUENCE [LARGE SCALE GENOMIC DNA]</scope>
    <source>
        <strain evidence="7 8">Mu-86</strain>
    </source>
</reference>
<dbReference type="InterPro" id="IPR001365">
    <property type="entry name" value="A_deaminase_dom"/>
</dbReference>
<comment type="cofactor">
    <cofactor evidence="1">
        <name>Zn(2+)</name>
        <dbReference type="ChEBI" id="CHEBI:29105"/>
    </cofactor>
</comment>
<keyword evidence="8" id="KW-1185">Reference proteome</keyword>
<evidence type="ECO:0000256" key="2">
    <source>
        <dbReference type="ARBA" id="ARBA00006676"/>
    </source>
</evidence>
<dbReference type="Pfam" id="PF00962">
    <property type="entry name" value="A_deaminase"/>
    <property type="match status" value="1"/>
</dbReference>
<comment type="caution">
    <text evidence="7">The sequence shown here is derived from an EMBL/GenBank/DDBJ whole genome shotgun (WGS) entry which is preliminary data.</text>
</comment>